<dbReference type="Proteomes" id="UP001497700">
    <property type="component" value="Unassembled WGS sequence"/>
</dbReference>
<evidence type="ECO:0000313" key="1">
    <source>
        <dbReference type="EMBL" id="KAI4864878.1"/>
    </source>
</evidence>
<name>A0ACB9YZR5_9PEZI</name>
<comment type="caution">
    <text evidence="1">The sequence shown here is derived from an EMBL/GenBank/DDBJ whole genome shotgun (WGS) entry which is preliminary data.</text>
</comment>
<organism evidence="1 2">
    <name type="scientific">Hypoxylon rubiginosum</name>
    <dbReference type="NCBI Taxonomy" id="110542"/>
    <lineage>
        <taxon>Eukaryota</taxon>
        <taxon>Fungi</taxon>
        <taxon>Dikarya</taxon>
        <taxon>Ascomycota</taxon>
        <taxon>Pezizomycotina</taxon>
        <taxon>Sordariomycetes</taxon>
        <taxon>Xylariomycetidae</taxon>
        <taxon>Xylariales</taxon>
        <taxon>Hypoxylaceae</taxon>
        <taxon>Hypoxylon</taxon>
    </lineage>
</organism>
<protein>
    <submittedName>
        <fullName evidence="1">Uncharacterized protein</fullName>
    </submittedName>
</protein>
<reference evidence="1 2" key="1">
    <citation type="journal article" date="2022" name="New Phytol.">
        <title>Ecological generalism drives hyperdiversity of secondary metabolite gene clusters in xylarialean endophytes.</title>
        <authorList>
            <person name="Franco M.E.E."/>
            <person name="Wisecaver J.H."/>
            <person name="Arnold A.E."/>
            <person name="Ju Y.M."/>
            <person name="Slot J.C."/>
            <person name="Ahrendt S."/>
            <person name="Moore L.P."/>
            <person name="Eastman K.E."/>
            <person name="Scott K."/>
            <person name="Konkel Z."/>
            <person name="Mondo S.J."/>
            <person name="Kuo A."/>
            <person name="Hayes R.D."/>
            <person name="Haridas S."/>
            <person name="Andreopoulos B."/>
            <person name="Riley R."/>
            <person name="LaButti K."/>
            <person name="Pangilinan J."/>
            <person name="Lipzen A."/>
            <person name="Amirebrahimi M."/>
            <person name="Yan J."/>
            <person name="Adam C."/>
            <person name="Keymanesh K."/>
            <person name="Ng V."/>
            <person name="Louie K."/>
            <person name="Northen T."/>
            <person name="Drula E."/>
            <person name="Henrissat B."/>
            <person name="Hsieh H.M."/>
            <person name="Youens-Clark K."/>
            <person name="Lutzoni F."/>
            <person name="Miadlikowska J."/>
            <person name="Eastwood D.C."/>
            <person name="Hamelin R.C."/>
            <person name="Grigoriev I.V."/>
            <person name="U'Ren J.M."/>
        </authorList>
    </citation>
    <scope>NUCLEOTIDE SEQUENCE [LARGE SCALE GENOMIC DNA]</scope>
    <source>
        <strain evidence="1 2">CBS 119005</strain>
    </source>
</reference>
<proteinExistence type="predicted"/>
<evidence type="ECO:0000313" key="2">
    <source>
        <dbReference type="Proteomes" id="UP001497700"/>
    </source>
</evidence>
<keyword evidence="2" id="KW-1185">Reference proteome</keyword>
<dbReference type="EMBL" id="MU393480">
    <property type="protein sequence ID" value="KAI4864878.1"/>
    <property type="molecule type" value="Genomic_DNA"/>
</dbReference>
<accession>A0ACB9YZR5</accession>
<gene>
    <name evidence="1" type="ORF">F4820DRAFT_448627</name>
</gene>
<sequence length="345" mass="40455">MATKSTLSAPASQPVSDFLAKWNAHYKVEKHMEGLPASFHHLSREIRHMIYKRVIPNGHIFKSLKPPVLARVSKVIREEVIAYYFSQNGFSLSYEYLRLYNGEHDSYYGEFEEMGEILQKYLSFITNLTIQSKEIAFNVESIHWPGFSRAIDYYYKLVLRPNSALQNVKNDLTWQDNDCGVAGEAIIVQDGLDWDSIDDVYGAFKSAVDKAYGSQSYMSADRTAKEDTLMIGFAFAEIGQWRREGYSFVFEHRTTWEPTDHELDLRWEEEKRTQRRLEGRDSDVDTEDWVEEVRANRRREGRDPDMDTEDWEEEKRANRRLEGRDSDVDTDDLEFEEEEEEEGEN</sequence>